<dbReference type="InterPro" id="IPR023616">
    <property type="entry name" value="Cyt_c_oxase-like_su1_dom"/>
</dbReference>
<comment type="pathway">
    <text evidence="3">Energy metabolism; oxidative phosphorylation.</text>
</comment>
<dbReference type="GO" id="GO:0006123">
    <property type="term" value="P:mitochondrial electron transport, cytochrome c to oxygen"/>
    <property type="evidence" value="ECO:0007669"/>
    <property type="project" value="TreeGrafter"/>
</dbReference>
<feature type="domain" description="Cytochrome oxidase subunit I profile" evidence="16">
    <location>
        <begin position="29"/>
        <end position="116"/>
    </location>
</feature>
<dbReference type="InterPro" id="IPR000883">
    <property type="entry name" value="Cyt_C_Oxase_1"/>
</dbReference>
<evidence type="ECO:0000256" key="5">
    <source>
        <dbReference type="ARBA" id="ARBA00011164"/>
    </source>
</evidence>
<keyword evidence="7" id="KW-0679">Respiratory chain</keyword>
<dbReference type="InterPro" id="IPR036927">
    <property type="entry name" value="Cyt_c_oxase-like_su1_sf"/>
</dbReference>
<evidence type="ECO:0000313" key="17">
    <source>
        <dbReference type="EMBL" id="KYN31561.1"/>
    </source>
</evidence>
<dbReference type="AlphaFoldDB" id="A0A151JT77"/>
<evidence type="ECO:0000256" key="13">
    <source>
        <dbReference type="ARBA" id="ARBA00032715"/>
    </source>
</evidence>
<evidence type="ECO:0000256" key="9">
    <source>
        <dbReference type="ARBA" id="ARBA00022792"/>
    </source>
</evidence>
<organism evidence="17 18">
    <name type="scientific">Trachymyrmex septentrionalis</name>
    <dbReference type="NCBI Taxonomy" id="34720"/>
    <lineage>
        <taxon>Eukaryota</taxon>
        <taxon>Metazoa</taxon>
        <taxon>Ecdysozoa</taxon>
        <taxon>Arthropoda</taxon>
        <taxon>Hexapoda</taxon>
        <taxon>Insecta</taxon>
        <taxon>Pterygota</taxon>
        <taxon>Neoptera</taxon>
        <taxon>Endopterygota</taxon>
        <taxon>Hymenoptera</taxon>
        <taxon>Apocrita</taxon>
        <taxon>Aculeata</taxon>
        <taxon>Formicoidea</taxon>
        <taxon>Formicidae</taxon>
        <taxon>Myrmicinae</taxon>
        <taxon>Trachymyrmex</taxon>
    </lineage>
</organism>
<proteinExistence type="inferred from homology"/>
<keyword evidence="9" id="KW-0999">Mitochondrion inner membrane</keyword>
<feature type="transmembrane region" description="Helical" evidence="15">
    <location>
        <begin position="54"/>
        <end position="72"/>
    </location>
</feature>
<dbReference type="STRING" id="34720.A0A151JT77"/>
<dbReference type="GO" id="GO:0015990">
    <property type="term" value="P:electron transport coupled proton transport"/>
    <property type="evidence" value="ECO:0007669"/>
    <property type="project" value="TreeGrafter"/>
</dbReference>
<keyword evidence="15" id="KW-1133">Transmembrane helix</keyword>
<evidence type="ECO:0000256" key="14">
    <source>
        <dbReference type="ARBA" id="ARBA00049512"/>
    </source>
</evidence>
<gene>
    <name evidence="17" type="ORF">ALC56_14134</name>
</gene>
<evidence type="ECO:0000256" key="3">
    <source>
        <dbReference type="ARBA" id="ARBA00004673"/>
    </source>
</evidence>
<protein>
    <recommendedName>
        <fullName evidence="6">Cytochrome c oxidase subunit 1</fullName>
    </recommendedName>
    <alternativeName>
        <fullName evidence="13">Cytochrome c oxidase polypeptide I</fullName>
    </alternativeName>
</protein>
<keyword evidence="8" id="KW-0479">Metal-binding</keyword>
<dbReference type="Gene3D" id="1.20.210.10">
    <property type="entry name" value="Cytochrome c oxidase-like, subunit I domain"/>
    <property type="match status" value="2"/>
</dbReference>
<evidence type="ECO:0000256" key="1">
    <source>
        <dbReference type="ARBA" id="ARBA00001971"/>
    </source>
</evidence>
<name>A0A151JT77_9HYME</name>
<reference evidence="17 18" key="1">
    <citation type="submission" date="2016-03" db="EMBL/GenBank/DDBJ databases">
        <title>Trachymyrmex septentrionalis WGS genome.</title>
        <authorList>
            <person name="Nygaard S."/>
            <person name="Hu H."/>
            <person name="Boomsma J."/>
            <person name="Zhang G."/>
        </authorList>
    </citation>
    <scope>NUCLEOTIDE SEQUENCE [LARGE SCALE GENOMIC DNA]</scope>
    <source>
        <strain evidence="17">Tsep2-gDNA-1</strain>
        <tissue evidence="17">Whole body</tissue>
    </source>
</reference>
<keyword evidence="12" id="KW-0496">Mitochondrion</keyword>
<dbReference type="GO" id="GO:0004129">
    <property type="term" value="F:cytochrome-c oxidase activity"/>
    <property type="evidence" value="ECO:0007669"/>
    <property type="project" value="UniProtKB-EC"/>
</dbReference>
<dbReference type="PANTHER" id="PTHR10422">
    <property type="entry name" value="CYTOCHROME C OXIDASE SUBUNIT 1"/>
    <property type="match status" value="1"/>
</dbReference>
<dbReference type="UniPathway" id="UPA00705"/>
<keyword evidence="10" id="KW-1278">Translocase</keyword>
<comment type="subcellular location">
    <subcellularLocation>
        <location evidence="2">Mitochondrion inner membrane</location>
        <topology evidence="2">Multi-pass membrane protein</topology>
    </subcellularLocation>
</comment>
<sequence length="116" mass="12987">IIGSSIRIIIRLELGSCGFFIVIIGGFGNFLIPLILGSPDVAYPRINNIRYTRVYFTSATIIIAIPKGIKIFRFTDIILSNSSIDIILHDTYYLVAHFHYVLSIEAVFSIIAGFVY</sequence>
<comment type="subunit">
    <text evidence="5">Component of the cytochrome c oxidase (complex IV, CIV), a multisubunit enzyme composed of a catalytic core of 3 subunits and several supernumerary subunits. The complex exists as a monomer or a dimer and forms supercomplexes (SCs) in the inner mitochondrial membrane with ubiquinol-cytochrome c oxidoreductase (cytochrome b-c1 complex, complex III, CIII).</text>
</comment>
<evidence type="ECO:0000256" key="7">
    <source>
        <dbReference type="ARBA" id="ARBA00022660"/>
    </source>
</evidence>
<keyword evidence="7" id="KW-0813">Transport</keyword>
<keyword evidence="15" id="KW-0812">Transmembrane</keyword>
<dbReference type="GO" id="GO:0005743">
    <property type="term" value="C:mitochondrial inner membrane"/>
    <property type="evidence" value="ECO:0007669"/>
    <property type="project" value="UniProtKB-SubCell"/>
</dbReference>
<evidence type="ECO:0000256" key="12">
    <source>
        <dbReference type="ARBA" id="ARBA00023128"/>
    </source>
</evidence>
<dbReference type="SUPFAM" id="SSF81442">
    <property type="entry name" value="Cytochrome c oxidase subunit I-like"/>
    <property type="match status" value="1"/>
</dbReference>
<accession>A0A151JT77</accession>
<feature type="non-terminal residue" evidence="17">
    <location>
        <position position="1"/>
    </location>
</feature>
<evidence type="ECO:0000256" key="8">
    <source>
        <dbReference type="ARBA" id="ARBA00022723"/>
    </source>
</evidence>
<dbReference type="PANTHER" id="PTHR10422:SF18">
    <property type="entry name" value="CYTOCHROME C OXIDASE SUBUNIT 1"/>
    <property type="match status" value="1"/>
</dbReference>
<evidence type="ECO:0000256" key="15">
    <source>
        <dbReference type="SAM" id="Phobius"/>
    </source>
</evidence>
<feature type="transmembrane region" description="Helical" evidence="15">
    <location>
        <begin position="12"/>
        <end position="34"/>
    </location>
</feature>
<comment type="catalytic activity">
    <reaction evidence="14">
        <text>4 Fe(II)-[cytochrome c] + O2 + 8 H(+)(in) = 4 Fe(III)-[cytochrome c] + 2 H2O + 4 H(+)(out)</text>
        <dbReference type="Rhea" id="RHEA:11436"/>
        <dbReference type="Rhea" id="RHEA-COMP:10350"/>
        <dbReference type="Rhea" id="RHEA-COMP:14399"/>
        <dbReference type="ChEBI" id="CHEBI:15377"/>
        <dbReference type="ChEBI" id="CHEBI:15378"/>
        <dbReference type="ChEBI" id="CHEBI:15379"/>
        <dbReference type="ChEBI" id="CHEBI:29033"/>
        <dbReference type="ChEBI" id="CHEBI:29034"/>
        <dbReference type="EC" id="7.1.1.9"/>
    </reaction>
    <physiologicalReaction direction="left-to-right" evidence="14">
        <dbReference type="Rhea" id="RHEA:11437"/>
    </physiologicalReaction>
</comment>
<evidence type="ECO:0000256" key="4">
    <source>
        <dbReference type="ARBA" id="ARBA00009578"/>
    </source>
</evidence>
<dbReference type="GO" id="GO:0020037">
    <property type="term" value="F:heme binding"/>
    <property type="evidence" value="ECO:0007669"/>
    <property type="project" value="InterPro"/>
</dbReference>
<evidence type="ECO:0000256" key="10">
    <source>
        <dbReference type="ARBA" id="ARBA00022967"/>
    </source>
</evidence>
<evidence type="ECO:0000259" key="16">
    <source>
        <dbReference type="PROSITE" id="PS50855"/>
    </source>
</evidence>
<evidence type="ECO:0000256" key="11">
    <source>
        <dbReference type="ARBA" id="ARBA00022982"/>
    </source>
</evidence>
<evidence type="ECO:0000313" key="18">
    <source>
        <dbReference type="Proteomes" id="UP000078541"/>
    </source>
</evidence>
<keyword evidence="18" id="KW-1185">Reference proteome</keyword>
<keyword evidence="11" id="KW-0249">Electron transport</keyword>
<dbReference type="PROSITE" id="PS50855">
    <property type="entry name" value="COX1"/>
    <property type="match status" value="1"/>
</dbReference>
<comment type="similarity">
    <text evidence="4">Belongs to the heme-copper respiratory oxidase family.</text>
</comment>
<dbReference type="GO" id="GO:0046872">
    <property type="term" value="F:metal ion binding"/>
    <property type="evidence" value="ECO:0007669"/>
    <property type="project" value="UniProtKB-KW"/>
</dbReference>
<keyword evidence="15" id="KW-0472">Membrane</keyword>
<evidence type="ECO:0000256" key="6">
    <source>
        <dbReference type="ARBA" id="ARBA00015947"/>
    </source>
</evidence>
<comment type="cofactor">
    <cofactor evidence="1">
        <name>heme</name>
        <dbReference type="ChEBI" id="CHEBI:30413"/>
    </cofactor>
</comment>
<dbReference type="Proteomes" id="UP000078541">
    <property type="component" value="Unassembled WGS sequence"/>
</dbReference>
<feature type="transmembrane region" description="Helical" evidence="15">
    <location>
        <begin position="92"/>
        <end position="115"/>
    </location>
</feature>
<evidence type="ECO:0000256" key="2">
    <source>
        <dbReference type="ARBA" id="ARBA00004448"/>
    </source>
</evidence>
<dbReference type="EMBL" id="KQ981976">
    <property type="protein sequence ID" value="KYN31561.1"/>
    <property type="molecule type" value="Genomic_DNA"/>
</dbReference>